<dbReference type="RefSeq" id="WP_135876101.1">
    <property type="nucleotide sequence ID" value="NZ_SRSO01000005.1"/>
</dbReference>
<dbReference type="SUPFAM" id="SSF55961">
    <property type="entry name" value="Bet v1-like"/>
    <property type="match status" value="1"/>
</dbReference>
<comment type="caution">
    <text evidence="3">The sequence shown here is derived from an EMBL/GenBank/DDBJ whole genome shotgun (WGS) entry which is preliminary data.</text>
</comment>
<dbReference type="CDD" id="cd07814">
    <property type="entry name" value="SRPBCC_CalC_Aha1-like"/>
    <property type="match status" value="1"/>
</dbReference>
<dbReference type="EMBL" id="SRSO01000005">
    <property type="protein sequence ID" value="TGV03796.1"/>
    <property type="molecule type" value="Genomic_DNA"/>
</dbReference>
<dbReference type="Pfam" id="PF08327">
    <property type="entry name" value="AHSA1"/>
    <property type="match status" value="1"/>
</dbReference>
<dbReference type="Gene3D" id="3.30.530.20">
    <property type="match status" value="1"/>
</dbReference>
<evidence type="ECO:0000256" key="1">
    <source>
        <dbReference type="ARBA" id="ARBA00006817"/>
    </source>
</evidence>
<dbReference type="InterPro" id="IPR023393">
    <property type="entry name" value="START-like_dom_sf"/>
</dbReference>
<comment type="similarity">
    <text evidence="1">Belongs to the AHA1 family.</text>
</comment>
<evidence type="ECO:0000259" key="2">
    <source>
        <dbReference type="Pfam" id="PF08327"/>
    </source>
</evidence>
<feature type="domain" description="Activator of Hsp90 ATPase homologue 1/2-like C-terminal" evidence="2">
    <location>
        <begin position="42"/>
        <end position="169"/>
    </location>
</feature>
<dbReference type="Proteomes" id="UP000307602">
    <property type="component" value="Unassembled WGS sequence"/>
</dbReference>
<dbReference type="AlphaFoldDB" id="A0A4S1DZU3"/>
<dbReference type="PROSITE" id="PS51257">
    <property type="entry name" value="PROKAR_LIPOPROTEIN"/>
    <property type="match status" value="1"/>
</dbReference>
<keyword evidence="4" id="KW-1185">Reference proteome</keyword>
<protein>
    <submittedName>
        <fullName evidence="3">SRPBCC domain-containing protein</fullName>
    </submittedName>
</protein>
<reference evidence="3 4" key="1">
    <citation type="submission" date="2019-04" db="EMBL/GenBank/DDBJ databases">
        <authorList>
            <person name="Liu A."/>
        </authorList>
    </citation>
    <scope>NUCLEOTIDE SEQUENCE [LARGE SCALE GENOMIC DNA]</scope>
    <source>
        <strain evidence="3 4">RZ03</strain>
    </source>
</reference>
<gene>
    <name evidence="3" type="ORF">EM932_05120</name>
</gene>
<proteinExistence type="inferred from homology"/>
<accession>A0A4S1DZU3</accession>
<evidence type="ECO:0000313" key="3">
    <source>
        <dbReference type="EMBL" id="TGV03796.1"/>
    </source>
</evidence>
<dbReference type="InterPro" id="IPR013538">
    <property type="entry name" value="ASHA1/2-like_C"/>
</dbReference>
<evidence type="ECO:0000313" key="4">
    <source>
        <dbReference type="Proteomes" id="UP000307602"/>
    </source>
</evidence>
<sequence>MKKTLGLLTSALLVFSSCNNKTDKQQNQQEKMRTLKIVRSFDVEPEKVFGAFTNPDDMIVWWTPDTKFDIDLRVGGQYSITRKEGETTYVMSGKYLEVEQPRKLKYTCAMLDFSPIIDTLSVEIQPDGKGGSRLTFIQEGEGINEELKQLPEGTISEREKGWNLGFDLMAQSWKKMEN</sequence>
<name>A0A4S1DZU3_9FLAO</name>
<organism evidence="3 4">
    <name type="scientific">Flavivirga rizhaonensis</name>
    <dbReference type="NCBI Taxonomy" id="2559571"/>
    <lineage>
        <taxon>Bacteria</taxon>
        <taxon>Pseudomonadati</taxon>
        <taxon>Bacteroidota</taxon>
        <taxon>Flavobacteriia</taxon>
        <taxon>Flavobacteriales</taxon>
        <taxon>Flavobacteriaceae</taxon>
        <taxon>Flavivirga</taxon>
    </lineage>
</organism>